<keyword evidence="2" id="KW-1185">Reference proteome</keyword>
<comment type="caution">
    <text evidence="1">The sequence shown here is derived from an EMBL/GenBank/DDBJ whole genome shotgun (WGS) entry which is preliminary data.</text>
</comment>
<dbReference type="AlphaFoldDB" id="A0AAD2CVU2"/>
<accession>A0AAD2CVU2</accession>
<gene>
    <name evidence="1" type="ORF">CYCCA115_LOCUS9594</name>
</gene>
<protein>
    <submittedName>
        <fullName evidence="1">Uncharacterized protein</fullName>
    </submittedName>
</protein>
<dbReference type="EMBL" id="CAKOGP040001433">
    <property type="protein sequence ID" value="CAJ1945451.1"/>
    <property type="molecule type" value="Genomic_DNA"/>
</dbReference>
<dbReference type="SUPFAM" id="SSF56801">
    <property type="entry name" value="Acetyl-CoA synthetase-like"/>
    <property type="match status" value="1"/>
</dbReference>
<name>A0AAD2CVU2_9STRA</name>
<proteinExistence type="predicted"/>
<reference evidence="1" key="1">
    <citation type="submission" date="2023-08" db="EMBL/GenBank/DDBJ databases">
        <authorList>
            <person name="Audoor S."/>
            <person name="Bilcke G."/>
        </authorList>
    </citation>
    <scope>NUCLEOTIDE SEQUENCE</scope>
</reference>
<dbReference type="Proteomes" id="UP001295423">
    <property type="component" value="Unassembled WGS sequence"/>
</dbReference>
<feature type="non-terminal residue" evidence="1">
    <location>
        <position position="150"/>
    </location>
</feature>
<sequence>METKKTVDKDESTKSQVKSDSSNRVSLVKRFDEICFSIGDCDAVELIDAEDGTTSSVCYFELQEHSKSLAAQLFHRYRPDYVLVDCKGWVVPEAVATLACMRLEVPFVPVSCYDQHRPGKLEQVVHLLQQQKKTKKHTSSTLPSVVVAVT</sequence>
<organism evidence="1 2">
    <name type="scientific">Cylindrotheca closterium</name>
    <dbReference type="NCBI Taxonomy" id="2856"/>
    <lineage>
        <taxon>Eukaryota</taxon>
        <taxon>Sar</taxon>
        <taxon>Stramenopiles</taxon>
        <taxon>Ochrophyta</taxon>
        <taxon>Bacillariophyta</taxon>
        <taxon>Bacillariophyceae</taxon>
        <taxon>Bacillariophycidae</taxon>
        <taxon>Bacillariales</taxon>
        <taxon>Bacillariaceae</taxon>
        <taxon>Cylindrotheca</taxon>
    </lineage>
</organism>
<evidence type="ECO:0000313" key="1">
    <source>
        <dbReference type="EMBL" id="CAJ1945451.1"/>
    </source>
</evidence>
<evidence type="ECO:0000313" key="2">
    <source>
        <dbReference type="Proteomes" id="UP001295423"/>
    </source>
</evidence>